<accession>A0ABS3WUV3</accession>
<feature type="compositionally biased region" description="Low complexity" evidence="1">
    <location>
        <begin position="65"/>
        <end position="78"/>
    </location>
</feature>
<evidence type="ECO:0000313" key="3">
    <source>
        <dbReference type="EMBL" id="MBO8186651.1"/>
    </source>
</evidence>
<comment type="caution">
    <text evidence="3">The sequence shown here is derived from an EMBL/GenBank/DDBJ whole genome shotgun (WGS) entry which is preliminary data.</text>
</comment>
<dbReference type="EMBL" id="JAFFZN010000011">
    <property type="protein sequence ID" value="MBO8186651.1"/>
    <property type="molecule type" value="Genomic_DNA"/>
</dbReference>
<protein>
    <submittedName>
        <fullName evidence="3">Uncharacterized protein</fullName>
    </submittedName>
</protein>
<feature type="chain" id="PRO_5045599304" evidence="2">
    <location>
        <begin position="22"/>
        <end position="193"/>
    </location>
</feature>
<feature type="signal peptide" evidence="2">
    <location>
        <begin position="1"/>
        <end position="21"/>
    </location>
</feature>
<dbReference type="RefSeq" id="WP_209265449.1">
    <property type="nucleotide sequence ID" value="NZ_JAFFZN010000011.1"/>
</dbReference>
<keyword evidence="4" id="KW-1185">Reference proteome</keyword>
<feature type="region of interest" description="Disordered" evidence="1">
    <location>
        <begin position="23"/>
        <end position="95"/>
    </location>
</feature>
<name>A0ABS3WUV3_9ACTN</name>
<reference evidence="3 4" key="1">
    <citation type="submission" date="2021-02" db="EMBL/GenBank/DDBJ databases">
        <title>Streptomyces spirodelae sp. nov., isolated from duckweed.</title>
        <authorList>
            <person name="Saimee Y."/>
            <person name="Duangmal K."/>
        </authorList>
    </citation>
    <scope>NUCLEOTIDE SEQUENCE [LARGE SCALE GENOMIC DNA]</scope>
    <source>
        <strain evidence="3 4">DW4-2</strain>
    </source>
</reference>
<keyword evidence="2" id="KW-0732">Signal</keyword>
<dbReference type="Proteomes" id="UP001518976">
    <property type="component" value="Unassembled WGS sequence"/>
</dbReference>
<feature type="compositionally biased region" description="Gly residues" evidence="1">
    <location>
        <begin position="55"/>
        <end position="64"/>
    </location>
</feature>
<evidence type="ECO:0000256" key="1">
    <source>
        <dbReference type="SAM" id="MobiDB-lite"/>
    </source>
</evidence>
<dbReference type="PROSITE" id="PS51257">
    <property type="entry name" value="PROKAR_LIPOPROTEIN"/>
    <property type="match status" value="1"/>
</dbReference>
<feature type="compositionally biased region" description="Low complexity" evidence="1">
    <location>
        <begin position="42"/>
        <end position="54"/>
    </location>
</feature>
<sequence>MRIRRAIGAAGLVLVATAGLAGCADDPKDKAFGGLGDLDDMPSAPSAPSLPSPGSSGGYSGGSDSGSSSSGLTGGSTDRPTPSAPPTYNSSALGEVDGERCRYSRSLGQISYDVEIQNASSEQAFKYNFTVTFKIGSSPNSSIATRTIGTRFKTVTVSPSGSRTVTVDVSHSTNERMVYSCQVTSATKYPATP</sequence>
<evidence type="ECO:0000313" key="4">
    <source>
        <dbReference type="Proteomes" id="UP001518976"/>
    </source>
</evidence>
<evidence type="ECO:0000256" key="2">
    <source>
        <dbReference type="SAM" id="SignalP"/>
    </source>
</evidence>
<proteinExistence type="predicted"/>
<gene>
    <name evidence="3" type="ORF">JW592_14450</name>
</gene>
<organism evidence="3 4">
    <name type="scientific">Streptomyces spirodelae</name>
    <dbReference type="NCBI Taxonomy" id="2812904"/>
    <lineage>
        <taxon>Bacteria</taxon>
        <taxon>Bacillati</taxon>
        <taxon>Actinomycetota</taxon>
        <taxon>Actinomycetes</taxon>
        <taxon>Kitasatosporales</taxon>
        <taxon>Streptomycetaceae</taxon>
        <taxon>Streptomyces</taxon>
    </lineage>
</organism>